<protein>
    <recommendedName>
        <fullName evidence="2">Increased DNA methylation 1 C-terminal domain-containing protein</fullName>
    </recommendedName>
</protein>
<gene>
    <name evidence="3" type="ORF">MERR_LOCUS32591</name>
</gene>
<organism evidence="3 4">
    <name type="scientific">Microthlaspi erraticum</name>
    <dbReference type="NCBI Taxonomy" id="1685480"/>
    <lineage>
        <taxon>Eukaryota</taxon>
        <taxon>Viridiplantae</taxon>
        <taxon>Streptophyta</taxon>
        <taxon>Embryophyta</taxon>
        <taxon>Tracheophyta</taxon>
        <taxon>Spermatophyta</taxon>
        <taxon>Magnoliopsida</taxon>
        <taxon>eudicotyledons</taxon>
        <taxon>Gunneridae</taxon>
        <taxon>Pentapetalae</taxon>
        <taxon>rosids</taxon>
        <taxon>malvids</taxon>
        <taxon>Brassicales</taxon>
        <taxon>Brassicaceae</taxon>
        <taxon>Coluteocarpeae</taxon>
        <taxon>Microthlaspi</taxon>
    </lineage>
</organism>
<dbReference type="PANTHER" id="PTHR46309:SF1">
    <property type="entry name" value="PHD FINGER PROTEIN 12"/>
    <property type="match status" value="1"/>
</dbReference>
<dbReference type="EMBL" id="CACVBM020001318">
    <property type="protein sequence ID" value="CAA7045356.1"/>
    <property type="molecule type" value="Genomic_DNA"/>
</dbReference>
<dbReference type="OrthoDB" id="429143at2759"/>
<dbReference type="Proteomes" id="UP000467841">
    <property type="component" value="Unassembled WGS sequence"/>
</dbReference>
<sequence length="164" mass="18505">MPFIGTRHVYRHQGMCRRLFSVIESAFQQLKVKLLVIPATADFIHVWLSKFGFHRADDSLKKEIRSMNLLAFPGIDVLHKELLAPESASDTAMEKHMDCKTSFNPFDEVKEEEEGHLMESPPQRNSSEMAFLDHIIRSPVDTGETAKGVVYGSGDDDCPATARQ</sequence>
<dbReference type="Pfam" id="PF23209">
    <property type="entry name" value="IDM1_C"/>
    <property type="match status" value="1"/>
</dbReference>
<comment type="caution">
    <text evidence="3">The sequence shown here is derived from an EMBL/GenBank/DDBJ whole genome shotgun (WGS) entry which is preliminary data.</text>
</comment>
<dbReference type="InterPro" id="IPR042163">
    <property type="entry name" value="PHF12"/>
</dbReference>
<evidence type="ECO:0000313" key="4">
    <source>
        <dbReference type="Proteomes" id="UP000467841"/>
    </source>
</evidence>
<evidence type="ECO:0000259" key="2">
    <source>
        <dbReference type="Pfam" id="PF23209"/>
    </source>
</evidence>
<dbReference type="InterPro" id="IPR056511">
    <property type="entry name" value="IDM1_C"/>
</dbReference>
<dbReference type="GO" id="GO:0006357">
    <property type="term" value="P:regulation of transcription by RNA polymerase II"/>
    <property type="evidence" value="ECO:0007669"/>
    <property type="project" value="TreeGrafter"/>
</dbReference>
<dbReference type="AlphaFoldDB" id="A0A6D2JZG4"/>
<dbReference type="GO" id="GO:0003714">
    <property type="term" value="F:transcription corepressor activity"/>
    <property type="evidence" value="ECO:0007669"/>
    <property type="project" value="InterPro"/>
</dbReference>
<name>A0A6D2JZG4_9BRAS</name>
<dbReference type="PANTHER" id="PTHR46309">
    <property type="entry name" value="PHD FINGER PROTEIN 12"/>
    <property type="match status" value="1"/>
</dbReference>
<feature type="region of interest" description="Disordered" evidence="1">
    <location>
        <begin position="145"/>
        <end position="164"/>
    </location>
</feature>
<feature type="domain" description="Increased DNA methylation 1 C-terminal" evidence="2">
    <location>
        <begin position="1"/>
        <end position="81"/>
    </location>
</feature>
<evidence type="ECO:0000313" key="3">
    <source>
        <dbReference type="EMBL" id="CAA7045356.1"/>
    </source>
</evidence>
<proteinExistence type="predicted"/>
<accession>A0A6D2JZG4</accession>
<evidence type="ECO:0000256" key="1">
    <source>
        <dbReference type="SAM" id="MobiDB-lite"/>
    </source>
</evidence>
<reference evidence="3" key="1">
    <citation type="submission" date="2020-01" db="EMBL/GenBank/DDBJ databases">
        <authorList>
            <person name="Mishra B."/>
        </authorList>
    </citation>
    <scope>NUCLEOTIDE SEQUENCE [LARGE SCALE GENOMIC DNA]</scope>
</reference>
<keyword evidence="4" id="KW-1185">Reference proteome</keyword>
<dbReference type="GO" id="GO:0005634">
    <property type="term" value="C:nucleus"/>
    <property type="evidence" value="ECO:0007669"/>
    <property type="project" value="TreeGrafter"/>
</dbReference>